<evidence type="ECO:0000313" key="1">
    <source>
        <dbReference type="EMBL" id="KTC65422.1"/>
    </source>
</evidence>
<evidence type="ECO:0008006" key="5">
    <source>
        <dbReference type="Google" id="ProtNLM"/>
    </source>
</evidence>
<dbReference type="EMBL" id="LNKA01000001">
    <property type="protein sequence ID" value="KTC65422.1"/>
    <property type="molecule type" value="Genomic_DNA"/>
</dbReference>
<reference evidence="2 4" key="2">
    <citation type="submission" date="2018-12" db="EMBL/GenBank/DDBJ databases">
        <authorList>
            <consortium name="Pathogen Informatics"/>
        </authorList>
    </citation>
    <scope>NUCLEOTIDE SEQUENCE [LARGE SCALE GENOMIC DNA]</scope>
    <source>
        <strain evidence="2 4">NCTC12735</strain>
        <plasmid evidence="4">9</plasmid>
    </source>
</reference>
<keyword evidence="3" id="KW-1185">Reference proteome</keyword>
<reference evidence="1 3" key="1">
    <citation type="submission" date="2015-11" db="EMBL/GenBank/DDBJ databases">
        <title>Identification of large and diverse effector repertoires of 38 Legionella species.</title>
        <authorList>
            <person name="Burstein D."/>
            <person name="Amaro F."/>
            <person name="Zusman T."/>
            <person name="Lifshitz Z."/>
            <person name="Cohen O."/>
            <person name="Gilbert J.A."/>
            <person name="Pupko T."/>
            <person name="Shuman H.A."/>
            <person name="Segal G."/>
        </authorList>
    </citation>
    <scope>NUCLEOTIDE SEQUENCE [LARGE SCALE GENOMIC DNA]</scope>
    <source>
        <strain evidence="1 3">1762-AUS-E</strain>
    </source>
</reference>
<accession>A0A0W0R326</accession>
<protein>
    <recommendedName>
        <fullName evidence="5">Ankyrin repeat protein</fullName>
    </recommendedName>
</protein>
<dbReference type="KEGG" id="ladl:NCTC12735_00375"/>
<name>A0A0W0R326_9GAMM</name>
<dbReference type="AlphaFoldDB" id="A0A0W0R326"/>
<proteinExistence type="predicted"/>
<evidence type="ECO:0000313" key="3">
    <source>
        <dbReference type="Proteomes" id="UP000054859"/>
    </source>
</evidence>
<sequence length="350" mass="39229">MSKMAMIKGAFLDFQENGKTLVSYFAEMGHHEIVRYLIEELGGKWEDAFYGYALARNRDQILALLRECPEERKGMCIEQAIRGFAQVEDFESVGAIDETRSYKPFYLLGRAQSGKKESVVTMVNREIRLFAKAVEGFASANQGTQLIAFIEGTRFYPQAIYHAAKSGHSDLVNELLKKCGISPSTKVNPKNLRNAKEIDIYGLFNHAVKGYLAGRHFREAGDFIERGASYTQAMGELNDSSGMPDTALFLTFLAHIKNEAKRQEIAEHMLRQADLTDSLRLNAETFEQLENIIQEMSNSRLNYIEASQKTPEEEGTGGEVTLSYLAKVVQNELPYYGPPDFEGPGLMASS</sequence>
<dbReference type="STRING" id="45056.Lade_0080"/>
<evidence type="ECO:0000313" key="2">
    <source>
        <dbReference type="EMBL" id="VEH84756.1"/>
    </source>
</evidence>
<dbReference type="EMBL" id="LR134418">
    <property type="protein sequence ID" value="VEH84756.1"/>
    <property type="molecule type" value="Genomic_DNA"/>
</dbReference>
<evidence type="ECO:0000313" key="4">
    <source>
        <dbReference type="Proteomes" id="UP000281170"/>
    </source>
</evidence>
<organism evidence="1 3">
    <name type="scientific">Legionella adelaidensis</name>
    <dbReference type="NCBI Taxonomy" id="45056"/>
    <lineage>
        <taxon>Bacteria</taxon>
        <taxon>Pseudomonadati</taxon>
        <taxon>Pseudomonadota</taxon>
        <taxon>Gammaproteobacteria</taxon>
        <taxon>Legionellales</taxon>
        <taxon>Legionellaceae</taxon>
        <taxon>Legionella</taxon>
    </lineage>
</organism>
<geneLocation type="plasmid" evidence="2 4">
    <name>9</name>
</geneLocation>
<keyword evidence="2" id="KW-0614">Plasmid</keyword>
<dbReference type="Proteomes" id="UP000281170">
    <property type="component" value="Plasmid 9"/>
</dbReference>
<dbReference type="OrthoDB" id="5652468at2"/>
<dbReference type="RefSeq" id="WP_058461186.1">
    <property type="nucleotide sequence ID" value="NZ_CAAAHS010000003.1"/>
</dbReference>
<dbReference type="Proteomes" id="UP000054859">
    <property type="component" value="Unassembled WGS sequence"/>
</dbReference>
<gene>
    <name evidence="1" type="ORF">Lade_0080</name>
    <name evidence="2" type="ORF">NCTC12735_00375</name>
</gene>
<dbReference type="PATRIC" id="fig|45056.6.peg.84"/>